<sequence length="483" mass="52224">MARQIVGPFNRVEGDLEVQLDVGDGQVDAAWVNSPLYRGFEQILLGKIPGDALVYAPRVCGICSVSQSVAAAFALGDAYRAETPPNGILALDLIHAAENLIDHLTHFYLFFMPDFARPEYAAQPWHADIHARFRAVEGSAAPEFLQARTAFMHLMGLLAGKWPHSLAIQPGGCTRAVSARERLHLGNVVGAFRRFLEQRVFAAPLDEIVALDSRDALQHWQAAQAGQPGDLARFLALGEALGLHTLGRAADRFMSFGAYREADGAPLFARGVWRDGSLHSLDVDGIAEDVSHSWMAGDTAPPRTARTLPDPGREGAYTWCKAPRLHGKAVEVGALARQLVDGHPLICDLVAATGGNVLTRVVARLLESARILLAMQRWTDALVPGEPFHNPAAPLADAEGIGLTEAARGSLGHWLRIEGGRIRNYQIVSPTTWNFSPRDAAGQPGALEQALTGTPVDSPRHPRKIAVQHVVRSFDPCMVCTAH</sequence>
<reference evidence="9" key="1">
    <citation type="submission" date="2016-09" db="EMBL/GenBank/DDBJ databases">
        <title>Acidihalobacter prosperus F5.</title>
        <authorList>
            <person name="Khaleque H.N."/>
            <person name="Ramsay J.P."/>
            <person name="Kaksonen A.H."/>
            <person name="Boxall N.J."/>
            <person name="Watkin E.L.J."/>
        </authorList>
    </citation>
    <scope>NUCLEOTIDE SEQUENCE [LARGE SCALE GENOMIC DNA]</scope>
    <source>
        <strain evidence="9">F5</strain>
    </source>
</reference>
<keyword evidence="4 7" id="KW-0533">Nickel</keyword>
<feature type="binding site" evidence="7">
    <location>
        <position position="63"/>
    </location>
    <ligand>
        <name>Ni(2+)</name>
        <dbReference type="ChEBI" id="CHEBI:49786"/>
    </ligand>
</feature>
<comment type="cofactor">
    <cofactor evidence="7">
        <name>Fe cation</name>
        <dbReference type="ChEBI" id="CHEBI:24875"/>
    </cofactor>
</comment>
<dbReference type="GO" id="GO:0030313">
    <property type="term" value="C:cell envelope"/>
    <property type="evidence" value="ECO:0007669"/>
    <property type="project" value="UniProtKB-SubCell"/>
</dbReference>
<feature type="binding site" evidence="7">
    <location>
        <position position="427"/>
    </location>
    <ligand>
        <name>Mg(2+)</name>
        <dbReference type="ChEBI" id="CHEBI:18420"/>
    </ligand>
</feature>
<feature type="binding site" evidence="7">
    <location>
        <position position="483"/>
    </location>
    <ligand>
        <name>Mg(2+)</name>
        <dbReference type="ChEBI" id="CHEBI:18420"/>
    </ligand>
</feature>
<evidence type="ECO:0000256" key="3">
    <source>
        <dbReference type="ARBA" id="ARBA00009292"/>
    </source>
</evidence>
<evidence type="ECO:0000256" key="2">
    <source>
        <dbReference type="ARBA" id="ARBA00004196"/>
    </source>
</evidence>
<dbReference type="InterPro" id="IPR050867">
    <property type="entry name" value="NiFe/NiFeSe_hydrgnase_LSU"/>
</dbReference>
<name>A0A1D8ILR2_9GAMM</name>
<dbReference type="Pfam" id="PF00374">
    <property type="entry name" value="NiFeSe_Hases"/>
    <property type="match status" value="2"/>
</dbReference>
<gene>
    <name evidence="8" type="ORF">BI364_04800</name>
</gene>
<comment type="subcellular location">
    <subcellularLocation>
        <location evidence="2">Cell envelope</location>
    </subcellularLocation>
</comment>
<organism evidence="8 9">
    <name type="scientific">Acidihalobacter yilgarnensis</name>
    <dbReference type="NCBI Taxonomy" id="2819280"/>
    <lineage>
        <taxon>Bacteria</taxon>
        <taxon>Pseudomonadati</taxon>
        <taxon>Pseudomonadota</taxon>
        <taxon>Gammaproteobacteria</taxon>
        <taxon>Chromatiales</taxon>
        <taxon>Ectothiorhodospiraceae</taxon>
        <taxon>Acidihalobacter</taxon>
    </lineage>
</organism>
<dbReference type="InterPro" id="IPR018194">
    <property type="entry name" value="Ni-dep_hyd_lsu_Ni_BS"/>
</dbReference>
<dbReference type="Proteomes" id="UP000095401">
    <property type="component" value="Chromosome"/>
</dbReference>
<evidence type="ECO:0000256" key="7">
    <source>
        <dbReference type="PIRSR" id="PIRSR601501-1"/>
    </source>
</evidence>
<dbReference type="InterPro" id="IPR001501">
    <property type="entry name" value="Ni-dep_hyd_lsu"/>
</dbReference>
<evidence type="ECO:0000256" key="6">
    <source>
        <dbReference type="ARBA" id="ARBA00023002"/>
    </source>
</evidence>
<dbReference type="PROSITE" id="PS00507">
    <property type="entry name" value="NI_HGENASE_L_1"/>
    <property type="match status" value="1"/>
</dbReference>
<dbReference type="AlphaFoldDB" id="A0A1D8ILR2"/>
<feature type="binding site" evidence="7">
    <location>
        <position position="480"/>
    </location>
    <ligand>
        <name>Fe cation</name>
        <dbReference type="ChEBI" id="CHEBI:24875"/>
    </ligand>
</feature>
<feature type="binding site" evidence="7">
    <location>
        <position position="477"/>
    </location>
    <ligand>
        <name>Ni(2+)</name>
        <dbReference type="ChEBI" id="CHEBI:49786"/>
    </ligand>
</feature>
<dbReference type="InterPro" id="IPR029014">
    <property type="entry name" value="NiFe-Hase_large"/>
</dbReference>
<dbReference type="RefSeq" id="WP_070077782.1">
    <property type="nucleotide sequence ID" value="NZ_CP017415.1"/>
</dbReference>
<dbReference type="SUPFAM" id="SSF56762">
    <property type="entry name" value="HydB/Nqo4-like"/>
    <property type="match status" value="1"/>
</dbReference>
<evidence type="ECO:0000256" key="4">
    <source>
        <dbReference type="ARBA" id="ARBA00022596"/>
    </source>
</evidence>
<dbReference type="Gene3D" id="1.10.645.10">
    <property type="entry name" value="Cytochrome-c3 Hydrogenase, chain B"/>
    <property type="match status" value="1"/>
</dbReference>
<evidence type="ECO:0000313" key="8">
    <source>
        <dbReference type="EMBL" id="AOU97397.1"/>
    </source>
</evidence>
<dbReference type="GO" id="GO:0016151">
    <property type="term" value="F:nickel cation binding"/>
    <property type="evidence" value="ECO:0007669"/>
    <property type="project" value="InterPro"/>
</dbReference>
<proteinExistence type="inferred from homology"/>
<keyword evidence="7" id="KW-0408">Iron</keyword>
<dbReference type="PANTHER" id="PTHR42958">
    <property type="entry name" value="HYDROGENASE-2 LARGE CHAIN"/>
    <property type="match status" value="1"/>
</dbReference>
<feature type="binding site" evidence="7">
    <location>
        <position position="41"/>
    </location>
    <ligand>
        <name>Mg(2+)</name>
        <dbReference type="ChEBI" id="CHEBI:18420"/>
    </ligand>
</feature>
<accession>A0A1D8ILR2</accession>
<keyword evidence="6" id="KW-0560">Oxidoreductase</keyword>
<feature type="binding site" evidence="7">
    <location>
        <position position="60"/>
    </location>
    <ligand>
        <name>Ni(2+)</name>
        <dbReference type="ChEBI" id="CHEBI:49786"/>
    </ligand>
</feature>
<dbReference type="EMBL" id="CP017415">
    <property type="protein sequence ID" value="AOU97397.1"/>
    <property type="molecule type" value="Genomic_DNA"/>
</dbReference>
<keyword evidence="5 7" id="KW-0479">Metal-binding</keyword>
<dbReference type="KEGG" id="aprs:BI364_04800"/>
<feature type="binding site" evidence="7">
    <location>
        <position position="63"/>
    </location>
    <ligand>
        <name>Fe cation</name>
        <dbReference type="ChEBI" id="CHEBI:24875"/>
    </ligand>
</feature>
<protein>
    <submittedName>
        <fullName evidence="8">HupV protein</fullName>
    </submittedName>
</protein>
<comment type="similarity">
    <text evidence="3">Belongs to the [NiFe]/[NiFeSe] hydrogenase large subunit family.</text>
</comment>
<evidence type="ECO:0000256" key="1">
    <source>
        <dbReference type="ARBA" id="ARBA00001967"/>
    </source>
</evidence>
<dbReference type="GO" id="GO:0008901">
    <property type="term" value="F:ferredoxin hydrogenase activity"/>
    <property type="evidence" value="ECO:0007669"/>
    <property type="project" value="InterPro"/>
</dbReference>
<evidence type="ECO:0000313" key="9">
    <source>
        <dbReference type="Proteomes" id="UP000095401"/>
    </source>
</evidence>
<dbReference type="PANTHER" id="PTHR42958:SF4">
    <property type="entry name" value="HYDROGENASE EXPRESSION_FORMATION PROTEIN HUPK"/>
    <property type="match status" value="1"/>
</dbReference>
<evidence type="ECO:0000256" key="5">
    <source>
        <dbReference type="ARBA" id="ARBA00022723"/>
    </source>
</evidence>
<keyword evidence="9" id="KW-1185">Reference proteome</keyword>
<comment type="cofactor">
    <cofactor evidence="1 7">
        <name>Ni(2+)</name>
        <dbReference type="ChEBI" id="CHEBI:49786"/>
    </cofactor>
</comment>
<keyword evidence="7" id="KW-0460">Magnesium</keyword>